<protein>
    <submittedName>
        <fullName evidence="1">Uncharacterized protein</fullName>
    </submittedName>
</protein>
<dbReference type="AlphaFoldDB" id="U9SWN3"/>
<evidence type="ECO:0000313" key="1">
    <source>
        <dbReference type="EMBL" id="ESA00364.1"/>
    </source>
</evidence>
<organism evidence="1">
    <name type="scientific">Rhizophagus irregularis (strain DAOM 181602 / DAOM 197198 / MUCL 43194)</name>
    <name type="common">Arbuscular mycorrhizal fungus</name>
    <name type="synonym">Glomus intraradices</name>
    <dbReference type="NCBI Taxonomy" id="747089"/>
    <lineage>
        <taxon>Eukaryota</taxon>
        <taxon>Fungi</taxon>
        <taxon>Fungi incertae sedis</taxon>
        <taxon>Mucoromycota</taxon>
        <taxon>Glomeromycotina</taxon>
        <taxon>Glomeromycetes</taxon>
        <taxon>Glomerales</taxon>
        <taxon>Glomeraceae</taxon>
        <taxon>Rhizophagus</taxon>
    </lineage>
</organism>
<reference evidence="1" key="1">
    <citation type="submission" date="2013-07" db="EMBL/GenBank/DDBJ databases">
        <title>The genome of an arbuscular mycorrhizal fungus provides insights into the evolution of the oldest plant symbiosis.</title>
        <authorList>
            <consortium name="DOE Joint Genome Institute"/>
            <person name="Tisserant E."/>
            <person name="Malbreil M."/>
            <person name="Kuo A."/>
            <person name="Kohler A."/>
            <person name="Symeonidi A."/>
            <person name="Balestrini R."/>
            <person name="Charron P."/>
            <person name="Duensing N."/>
            <person name="Frei-dit-Frey N."/>
            <person name="Gianinazzi-Pearson V."/>
            <person name="Gilbert B."/>
            <person name="Handa Y."/>
            <person name="Hijri M."/>
            <person name="Kaul R."/>
            <person name="Kawaguchi M."/>
            <person name="Krajinski F."/>
            <person name="Lammers P."/>
            <person name="Lapierre D."/>
            <person name="Masclaux F.G."/>
            <person name="Murat C."/>
            <person name="Morin E."/>
            <person name="Ndikumana S."/>
            <person name="Pagni M."/>
            <person name="Petitpierre D."/>
            <person name="Requena N."/>
            <person name="Rosikiewicz P."/>
            <person name="Riley R."/>
            <person name="Saito K."/>
            <person name="San Clemente H."/>
            <person name="Shapiro H."/>
            <person name="van Tuinen D."/>
            <person name="Becard G."/>
            <person name="Bonfante P."/>
            <person name="Paszkowski U."/>
            <person name="Shachar-Hill Y."/>
            <person name="Young J.P."/>
            <person name="Sanders I.R."/>
            <person name="Henrissat B."/>
            <person name="Rensing S.A."/>
            <person name="Grigoriev I.V."/>
            <person name="Corradi N."/>
            <person name="Roux C."/>
            <person name="Martin F."/>
        </authorList>
    </citation>
    <scope>NUCLEOTIDE SEQUENCE</scope>
    <source>
        <strain evidence="1">DAOM 197198</strain>
    </source>
</reference>
<sequence>MYTKRILSVYIFLIGQQSTYRQSFHRKSFNFRHRQGYFTDRGCFNLTENHFTEF</sequence>
<accession>U9SWN3</accession>
<dbReference type="HOGENOM" id="CLU_3051584_0_0_1"/>
<name>U9SWN3_RHIID</name>
<gene>
    <name evidence="1" type="ORF">GLOINDRAFT_8571</name>
</gene>
<proteinExistence type="predicted"/>
<dbReference type="EMBL" id="KI297266">
    <property type="protein sequence ID" value="ESA00364.1"/>
    <property type="molecule type" value="Genomic_DNA"/>
</dbReference>